<sequence>MGDYTRVNDSAMAQGINDLQQAHTRLTSELSDLEGKLNSSLAQWEGNAREAYREAKARWDAAADKMSQIINTMRNVMTQIQDNYTQNERNVQNSWG</sequence>
<reference evidence="2 3" key="1">
    <citation type="submission" date="2017-07" db="EMBL/GenBank/DDBJ databases">
        <title>Draft whole genome sequences of clinical Proprionibacteriaceae strains.</title>
        <authorList>
            <person name="Bernier A.-M."/>
            <person name="Bernard K."/>
            <person name="Domingo M.-C."/>
        </authorList>
    </citation>
    <scope>NUCLEOTIDE SEQUENCE [LARGE SCALE GENOMIC DNA]</scope>
    <source>
        <strain evidence="2 3">NML 160184</strain>
    </source>
</reference>
<dbReference type="InterPro" id="IPR010310">
    <property type="entry name" value="T7SS_ESAT-6-like"/>
</dbReference>
<proteinExistence type="inferred from homology"/>
<dbReference type="Gene3D" id="1.10.287.1060">
    <property type="entry name" value="ESAT-6-like"/>
    <property type="match status" value="1"/>
</dbReference>
<evidence type="ECO:0000256" key="1">
    <source>
        <dbReference type="RuleBase" id="RU362001"/>
    </source>
</evidence>
<dbReference type="Proteomes" id="UP000216533">
    <property type="component" value="Unassembled WGS sequence"/>
</dbReference>
<name>A0A255ECH3_9ACTN</name>
<accession>A0A255ECH3</accession>
<dbReference type="Pfam" id="PF06013">
    <property type="entry name" value="WXG100"/>
    <property type="match status" value="1"/>
</dbReference>
<evidence type="ECO:0000313" key="2">
    <source>
        <dbReference type="EMBL" id="OYN85863.1"/>
    </source>
</evidence>
<dbReference type="RefSeq" id="WP_094451297.1">
    <property type="nucleotide sequence ID" value="NZ_NMVI01000023.1"/>
</dbReference>
<protein>
    <recommendedName>
        <fullName evidence="1">ESAT-6-like protein</fullName>
    </recommendedName>
</protein>
<dbReference type="NCBIfam" id="TIGR03930">
    <property type="entry name" value="WXG100_ESAT6"/>
    <property type="match status" value="1"/>
</dbReference>
<gene>
    <name evidence="2" type="ORF">CGZ92_10260</name>
</gene>
<dbReference type="AlphaFoldDB" id="A0A255ECH3"/>
<comment type="similarity">
    <text evidence="1">Belongs to the WXG100 family.</text>
</comment>
<dbReference type="SUPFAM" id="SSF140453">
    <property type="entry name" value="EsxAB dimer-like"/>
    <property type="match status" value="1"/>
</dbReference>
<dbReference type="InterPro" id="IPR036689">
    <property type="entry name" value="ESAT-6-like_sf"/>
</dbReference>
<comment type="caution">
    <text evidence="2">The sequence shown here is derived from an EMBL/GenBank/DDBJ whole genome shotgun (WGS) entry which is preliminary data.</text>
</comment>
<evidence type="ECO:0000313" key="3">
    <source>
        <dbReference type="Proteomes" id="UP000216533"/>
    </source>
</evidence>
<dbReference type="EMBL" id="NMVI01000023">
    <property type="protein sequence ID" value="OYN85863.1"/>
    <property type="molecule type" value="Genomic_DNA"/>
</dbReference>
<organism evidence="2 3">
    <name type="scientific">Parenemella sanctibonifatiensis</name>
    <dbReference type="NCBI Taxonomy" id="2016505"/>
    <lineage>
        <taxon>Bacteria</taxon>
        <taxon>Bacillati</taxon>
        <taxon>Actinomycetota</taxon>
        <taxon>Actinomycetes</taxon>
        <taxon>Propionibacteriales</taxon>
        <taxon>Propionibacteriaceae</taxon>
        <taxon>Parenemella</taxon>
    </lineage>
</organism>